<organism evidence="1 2">
    <name type="scientific">Lichenifustis flavocetrariae</name>
    <dbReference type="NCBI Taxonomy" id="2949735"/>
    <lineage>
        <taxon>Bacteria</taxon>
        <taxon>Pseudomonadati</taxon>
        <taxon>Pseudomonadota</taxon>
        <taxon>Alphaproteobacteria</taxon>
        <taxon>Hyphomicrobiales</taxon>
        <taxon>Lichenihabitantaceae</taxon>
        <taxon>Lichenifustis</taxon>
    </lineage>
</organism>
<dbReference type="Proteomes" id="UP001165667">
    <property type="component" value="Unassembled WGS sequence"/>
</dbReference>
<sequence length="229" mass="25753">MTANDMVLQVKSASMLAHWFVLDTLLLANRANRDGMHANALALTRQCIEAIGVIELGVCGHADAEAELLKWDADELTPGKLRAWLQANLWSHYGSGLWDEPWSTFMREFASAIQPYAHYGRGIAQWQLRLNRLNDANEPATDSRAIVEMSPRAYDAQKATRITLFHALLSYVLGRIWLAANPNDAEFAKLMARLGEALGKSRYLDGHQTNWGRQFWAMVWERGGGTILE</sequence>
<name>A0AA42CPF3_9HYPH</name>
<evidence type="ECO:0000313" key="2">
    <source>
        <dbReference type="Proteomes" id="UP001165667"/>
    </source>
</evidence>
<comment type="caution">
    <text evidence="1">The sequence shown here is derived from an EMBL/GenBank/DDBJ whole genome shotgun (WGS) entry which is preliminary data.</text>
</comment>
<evidence type="ECO:0000313" key="1">
    <source>
        <dbReference type="EMBL" id="MCW6510367.1"/>
    </source>
</evidence>
<protein>
    <submittedName>
        <fullName evidence="1">Uncharacterized protein</fullName>
    </submittedName>
</protein>
<reference evidence="1" key="1">
    <citation type="submission" date="2022-05" db="EMBL/GenBank/DDBJ databases">
        <authorList>
            <person name="Pankratov T."/>
        </authorList>
    </citation>
    <scope>NUCLEOTIDE SEQUENCE</scope>
    <source>
        <strain evidence="1">BP6-180914</strain>
    </source>
</reference>
<keyword evidence="2" id="KW-1185">Reference proteome</keyword>
<accession>A0AA42CPF3</accession>
<dbReference type="AlphaFoldDB" id="A0AA42CPF3"/>
<dbReference type="EMBL" id="JAMOIM010000015">
    <property type="protein sequence ID" value="MCW6510367.1"/>
    <property type="molecule type" value="Genomic_DNA"/>
</dbReference>
<gene>
    <name evidence="1" type="ORF">M8523_20320</name>
</gene>
<dbReference type="RefSeq" id="WP_282586743.1">
    <property type="nucleotide sequence ID" value="NZ_JAMOIM010000015.1"/>
</dbReference>
<proteinExistence type="predicted"/>